<dbReference type="AlphaFoldDB" id="A0AAV7MMZ0"/>
<accession>A0AAV7MMZ0</accession>
<evidence type="ECO:0000313" key="2">
    <source>
        <dbReference type="EMBL" id="KAJ1103849.1"/>
    </source>
</evidence>
<protein>
    <submittedName>
        <fullName evidence="2">Uncharacterized protein</fullName>
    </submittedName>
</protein>
<gene>
    <name evidence="2" type="ORF">NDU88_001270</name>
</gene>
<evidence type="ECO:0000256" key="1">
    <source>
        <dbReference type="SAM" id="MobiDB-lite"/>
    </source>
</evidence>
<feature type="region of interest" description="Disordered" evidence="1">
    <location>
        <begin position="1"/>
        <end position="23"/>
    </location>
</feature>
<dbReference type="Proteomes" id="UP001066276">
    <property type="component" value="Chromosome 9"/>
</dbReference>
<organism evidence="2 3">
    <name type="scientific">Pleurodeles waltl</name>
    <name type="common">Iberian ribbed newt</name>
    <dbReference type="NCBI Taxonomy" id="8319"/>
    <lineage>
        <taxon>Eukaryota</taxon>
        <taxon>Metazoa</taxon>
        <taxon>Chordata</taxon>
        <taxon>Craniata</taxon>
        <taxon>Vertebrata</taxon>
        <taxon>Euteleostomi</taxon>
        <taxon>Amphibia</taxon>
        <taxon>Batrachia</taxon>
        <taxon>Caudata</taxon>
        <taxon>Salamandroidea</taxon>
        <taxon>Salamandridae</taxon>
        <taxon>Pleurodelinae</taxon>
        <taxon>Pleurodeles</taxon>
    </lineage>
</organism>
<keyword evidence="3" id="KW-1185">Reference proteome</keyword>
<name>A0AAV7MMZ0_PLEWA</name>
<dbReference type="EMBL" id="JANPWB010000013">
    <property type="protein sequence ID" value="KAJ1103849.1"/>
    <property type="molecule type" value="Genomic_DNA"/>
</dbReference>
<sequence length="170" mass="19067">MGRLRFGTGGNPPVPGSGASTSDGQKLDAILAAVKRLGTSLNQTRASLENKIDKVTTDLTLLHADHRKLADRTHSLDLSSVNKEKHHYWEREEKTLLSYKDMGRLIGCFLEYKPFSAFESFMDEIDPSFTKALYIRFRLGNLPLALFIDKGRGFGIIDVHTPCKVFLQEP</sequence>
<reference evidence="2" key="1">
    <citation type="journal article" date="2022" name="bioRxiv">
        <title>Sequencing and chromosome-scale assembly of the giantPleurodeles waltlgenome.</title>
        <authorList>
            <person name="Brown T."/>
            <person name="Elewa A."/>
            <person name="Iarovenko S."/>
            <person name="Subramanian E."/>
            <person name="Araus A.J."/>
            <person name="Petzold A."/>
            <person name="Susuki M."/>
            <person name="Suzuki K.-i.T."/>
            <person name="Hayashi T."/>
            <person name="Toyoda A."/>
            <person name="Oliveira C."/>
            <person name="Osipova E."/>
            <person name="Leigh N.D."/>
            <person name="Simon A."/>
            <person name="Yun M.H."/>
        </authorList>
    </citation>
    <scope>NUCLEOTIDE SEQUENCE</scope>
    <source>
        <strain evidence="2">20211129_DDA</strain>
        <tissue evidence="2">Liver</tissue>
    </source>
</reference>
<comment type="caution">
    <text evidence="2">The sequence shown here is derived from an EMBL/GenBank/DDBJ whole genome shotgun (WGS) entry which is preliminary data.</text>
</comment>
<proteinExistence type="predicted"/>
<evidence type="ECO:0000313" key="3">
    <source>
        <dbReference type="Proteomes" id="UP001066276"/>
    </source>
</evidence>